<evidence type="ECO:0000256" key="1">
    <source>
        <dbReference type="SAM" id="SignalP"/>
    </source>
</evidence>
<organism evidence="3 4">
    <name type="scientific">Panagrolaimus superbus</name>
    <dbReference type="NCBI Taxonomy" id="310955"/>
    <lineage>
        <taxon>Eukaryota</taxon>
        <taxon>Metazoa</taxon>
        <taxon>Ecdysozoa</taxon>
        <taxon>Nematoda</taxon>
        <taxon>Chromadorea</taxon>
        <taxon>Rhabditida</taxon>
        <taxon>Tylenchina</taxon>
        <taxon>Panagrolaimomorpha</taxon>
        <taxon>Panagrolaimoidea</taxon>
        <taxon>Panagrolaimidae</taxon>
        <taxon>Panagrolaimus</taxon>
    </lineage>
</organism>
<proteinExistence type="predicted"/>
<dbReference type="SMART" id="SM00225">
    <property type="entry name" value="BTB"/>
    <property type="match status" value="1"/>
</dbReference>
<protein>
    <submittedName>
        <fullName evidence="4">BTB domain-containing protein</fullName>
    </submittedName>
</protein>
<reference evidence="4" key="1">
    <citation type="submission" date="2022-11" db="UniProtKB">
        <authorList>
            <consortium name="WormBaseParasite"/>
        </authorList>
    </citation>
    <scope>IDENTIFICATION</scope>
</reference>
<dbReference type="AlphaFoldDB" id="A0A914XQA9"/>
<dbReference type="Gene3D" id="3.30.710.10">
    <property type="entry name" value="Potassium Channel Kv1.1, Chain A"/>
    <property type="match status" value="1"/>
</dbReference>
<dbReference type="PROSITE" id="PS50097">
    <property type="entry name" value="BTB"/>
    <property type="match status" value="1"/>
</dbReference>
<dbReference type="Proteomes" id="UP000887577">
    <property type="component" value="Unplaced"/>
</dbReference>
<name>A0A914XQA9_9BILA</name>
<evidence type="ECO:0000313" key="3">
    <source>
        <dbReference type="Proteomes" id="UP000887577"/>
    </source>
</evidence>
<feature type="signal peptide" evidence="1">
    <location>
        <begin position="1"/>
        <end position="19"/>
    </location>
</feature>
<keyword evidence="3" id="KW-1185">Reference proteome</keyword>
<dbReference type="InterPro" id="IPR000210">
    <property type="entry name" value="BTB/POZ_dom"/>
</dbReference>
<sequence length="289" mass="33799">MKILLCFFLIICHFSTAFSGDVKPPSILDIETEFGYFNASFWWSIKRLHLHNFGSNDEIKSLKSPIFKAFDYSDSDKEYQAQFKISTVYNENILTSYSVEALFSAVPTAFTFCYKIDEEWKCPVENPFTLESTVIKNKMEFEIKFYLKAEFNNNKKTNTVKKDYPPTLPYHGKVESLRNELLKMFDEDEASKFVIESGGEEITAYKSIMQARSSLFKELLSNGTDRLRITDFQPKVIQKMIEFCNSDLIKNFENEETSLFAIGYDYKIKSLMANIYFAKHIFIFFYCSF</sequence>
<feature type="domain" description="BTB" evidence="2">
    <location>
        <begin position="191"/>
        <end position="253"/>
    </location>
</feature>
<dbReference type="Pfam" id="PF00651">
    <property type="entry name" value="BTB"/>
    <property type="match status" value="1"/>
</dbReference>
<evidence type="ECO:0000259" key="2">
    <source>
        <dbReference type="PROSITE" id="PS50097"/>
    </source>
</evidence>
<evidence type="ECO:0000313" key="4">
    <source>
        <dbReference type="WBParaSite" id="PSU_v2.g10204.t1"/>
    </source>
</evidence>
<dbReference type="WBParaSite" id="PSU_v2.g10204.t1">
    <property type="protein sequence ID" value="PSU_v2.g10204.t1"/>
    <property type="gene ID" value="PSU_v2.g10204"/>
</dbReference>
<feature type="chain" id="PRO_5037195491" evidence="1">
    <location>
        <begin position="20"/>
        <end position="289"/>
    </location>
</feature>
<keyword evidence="1" id="KW-0732">Signal</keyword>
<accession>A0A914XQA9</accession>
<dbReference type="SUPFAM" id="SSF54695">
    <property type="entry name" value="POZ domain"/>
    <property type="match status" value="1"/>
</dbReference>
<dbReference type="InterPro" id="IPR011333">
    <property type="entry name" value="SKP1/BTB/POZ_sf"/>
</dbReference>